<name>A0A1M5QYJ5_9BACT</name>
<dbReference type="OrthoDB" id="47024at2"/>
<dbReference type="Proteomes" id="UP000242592">
    <property type="component" value="Unassembled WGS sequence"/>
</dbReference>
<protein>
    <submittedName>
        <fullName evidence="2">Uncharacterized protein</fullName>
    </submittedName>
</protein>
<evidence type="ECO:0000256" key="1">
    <source>
        <dbReference type="SAM" id="Phobius"/>
    </source>
</evidence>
<sequence length="199" mass="23283">MKGWLIIFIITVLVIVGFFINLNLPKKIYLKGNSYIVSKFIDYLNKNGINFKLVDEKNARYVIDFNNLKVSLFNGLDFQVNWKDEDLKKCLEKFEEFNGCKILRKNNELNLSNVYFYEHFTFFLSCGINIIVSPSAIEGLENFVYQTFLKIIKGDYSDFENGFLVTDMYVYVLNDKLDLIGIYDPKLDVLNVVIEKNIQ</sequence>
<dbReference type="AlphaFoldDB" id="A0A1M5QYJ5"/>
<keyword evidence="1" id="KW-0472">Membrane</keyword>
<keyword evidence="1" id="KW-0812">Transmembrane</keyword>
<dbReference type="STRING" id="1123380.SAMN02745199_0231"/>
<keyword evidence="3" id="KW-1185">Reference proteome</keyword>
<feature type="transmembrane region" description="Helical" evidence="1">
    <location>
        <begin position="6"/>
        <end position="24"/>
    </location>
</feature>
<evidence type="ECO:0000313" key="2">
    <source>
        <dbReference type="EMBL" id="SHH19172.1"/>
    </source>
</evidence>
<proteinExistence type="predicted"/>
<dbReference type="RefSeq" id="WP_073071226.1">
    <property type="nucleotide sequence ID" value="NZ_FQXN01000001.1"/>
</dbReference>
<gene>
    <name evidence="2" type="ORF">SAMN02745199_0231</name>
</gene>
<dbReference type="EMBL" id="FQXN01000001">
    <property type="protein sequence ID" value="SHH19172.1"/>
    <property type="molecule type" value="Genomic_DNA"/>
</dbReference>
<keyword evidence="1" id="KW-1133">Transmembrane helix</keyword>
<evidence type="ECO:0000313" key="3">
    <source>
        <dbReference type="Proteomes" id="UP000242592"/>
    </source>
</evidence>
<accession>A0A1M5QYJ5</accession>
<organism evidence="2 3">
    <name type="scientific">Thermosipho atlanticus DSM 15807</name>
    <dbReference type="NCBI Taxonomy" id="1123380"/>
    <lineage>
        <taxon>Bacteria</taxon>
        <taxon>Thermotogati</taxon>
        <taxon>Thermotogota</taxon>
        <taxon>Thermotogae</taxon>
        <taxon>Thermotogales</taxon>
        <taxon>Fervidobacteriaceae</taxon>
        <taxon>Thermosipho</taxon>
    </lineage>
</organism>
<reference evidence="3" key="1">
    <citation type="submission" date="2016-11" db="EMBL/GenBank/DDBJ databases">
        <authorList>
            <person name="Varghese N."/>
            <person name="Submissions S."/>
        </authorList>
    </citation>
    <scope>NUCLEOTIDE SEQUENCE [LARGE SCALE GENOMIC DNA]</scope>
    <source>
        <strain evidence="3">DSM 15807</strain>
    </source>
</reference>